<evidence type="ECO:0000313" key="3">
    <source>
        <dbReference type="Proteomes" id="UP000179807"/>
    </source>
</evidence>
<gene>
    <name evidence="2" type="ORF">TRFO_01607</name>
</gene>
<protein>
    <submittedName>
        <fullName evidence="2">Paramyosin</fullName>
    </submittedName>
</protein>
<dbReference type="OrthoDB" id="10661806at2759"/>
<dbReference type="AlphaFoldDB" id="A0A1J4JU58"/>
<proteinExistence type="predicted"/>
<organism evidence="2 3">
    <name type="scientific">Tritrichomonas foetus</name>
    <dbReference type="NCBI Taxonomy" id="1144522"/>
    <lineage>
        <taxon>Eukaryota</taxon>
        <taxon>Metamonada</taxon>
        <taxon>Parabasalia</taxon>
        <taxon>Tritrichomonadida</taxon>
        <taxon>Tritrichomonadidae</taxon>
        <taxon>Tritrichomonas</taxon>
    </lineage>
</organism>
<dbReference type="GeneID" id="94824901"/>
<dbReference type="EMBL" id="MLAK01000926">
    <property type="protein sequence ID" value="OHT01052.1"/>
    <property type="molecule type" value="Genomic_DNA"/>
</dbReference>
<name>A0A1J4JU58_9EUKA</name>
<accession>A0A1J4JU58</accession>
<dbReference type="Proteomes" id="UP000179807">
    <property type="component" value="Unassembled WGS sequence"/>
</dbReference>
<dbReference type="RefSeq" id="XP_068354188.1">
    <property type="nucleotide sequence ID" value="XM_068490197.1"/>
</dbReference>
<comment type="caution">
    <text evidence="2">The sequence shown here is derived from an EMBL/GenBank/DDBJ whole genome shotgun (WGS) entry which is preliminary data.</text>
</comment>
<keyword evidence="3" id="KW-1185">Reference proteome</keyword>
<feature type="coiled-coil region" evidence="1">
    <location>
        <begin position="317"/>
        <end position="344"/>
    </location>
</feature>
<keyword evidence="1" id="KW-0175">Coiled coil</keyword>
<evidence type="ECO:0000313" key="2">
    <source>
        <dbReference type="EMBL" id="OHT01052.1"/>
    </source>
</evidence>
<feature type="coiled-coil region" evidence="1">
    <location>
        <begin position="59"/>
        <end position="90"/>
    </location>
</feature>
<sequence>MNDFTDENRVLRLANVIRTSVDEMMCEKMAVQFQKKKISPTLFSNRLLQVLEIGLKCEREQYIREISEKLHKVEQERDQLKKELANEKRRWAHENTIISTDKAFIQRRYETLDEHYKVLGWRKDMTESSLQEQIQIRDKIINLQRIAINKTQKCNNYLKSEIKELNDQIVKNTKIQMRALKTLKNSLFEQFHASLTYFIRKQKKKDYRHVQIVTTELKAEKMAHDQLKGASQLLLDSVWNISPRRRREPKVTLEELPRRISEVHTFIQNSVEDQKEIAIEAVKKDLSTTLPEISVVGEESVIDAVSTVISDRAAEKEAEFQSKLRAADKREEKLKKKLQSALIQIQNLKKPAITPPQYRYVDEFQEIKDDWDQQKEILDMRMRELSQGMSSSLRSPLSNSIFNTP</sequence>
<reference evidence="2" key="1">
    <citation type="submission" date="2016-10" db="EMBL/GenBank/DDBJ databases">
        <authorList>
            <person name="Benchimol M."/>
            <person name="Almeida L.G."/>
            <person name="Vasconcelos A.T."/>
            <person name="Perreira-Neves A."/>
            <person name="Rosa I.A."/>
            <person name="Tasca T."/>
            <person name="Bogo M.R."/>
            <person name="de Souza W."/>
        </authorList>
    </citation>
    <scope>NUCLEOTIDE SEQUENCE [LARGE SCALE GENOMIC DNA]</scope>
    <source>
        <strain evidence="2">K</strain>
    </source>
</reference>
<dbReference type="VEuPathDB" id="TrichDB:TRFO_01607"/>
<evidence type="ECO:0000256" key="1">
    <source>
        <dbReference type="SAM" id="Coils"/>
    </source>
</evidence>